<dbReference type="PANTHER" id="PTHR44809">
    <property type="match status" value="1"/>
</dbReference>
<protein>
    <submittedName>
        <fullName evidence="2">Flp pilus assembly protein TadD</fullName>
    </submittedName>
</protein>
<dbReference type="Pfam" id="PF13432">
    <property type="entry name" value="TPR_16"/>
    <property type="match status" value="2"/>
</dbReference>
<dbReference type="PANTHER" id="PTHR44809:SF1">
    <property type="entry name" value="PROTEIN O-MANNOSYL-TRANSFERASE TMTC1"/>
    <property type="match status" value="1"/>
</dbReference>
<dbReference type="InterPro" id="IPR052943">
    <property type="entry name" value="TMTC_O-mannosyl-trnsfr"/>
</dbReference>
<dbReference type="InterPro" id="IPR019734">
    <property type="entry name" value="TPR_rpt"/>
</dbReference>
<gene>
    <name evidence="2" type="ORF">QF025_006868</name>
</gene>
<evidence type="ECO:0000256" key="1">
    <source>
        <dbReference type="PROSITE-ProRule" id="PRU00339"/>
    </source>
</evidence>
<evidence type="ECO:0000313" key="2">
    <source>
        <dbReference type="EMBL" id="MDR6208067.1"/>
    </source>
</evidence>
<keyword evidence="1" id="KW-0802">TPR repeat</keyword>
<dbReference type="PROSITE" id="PS50005">
    <property type="entry name" value="TPR"/>
    <property type="match status" value="5"/>
</dbReference>
<evidence type="ECO:0000313" key="3">
    <source>
        <dbReference type="Proteomes" id="UP001245184"/>
    </source>
</evidence>
<name>A0ABD5CS84_9BURK</name>
<dbReference type="SUPFAM" id="SSF48452">
    <property type="entry name" value="TPR-like"/>
    <property type="match status" value="1"/>
</dbReference>
<dbReference type="Proteomes" id="UP001245184">
    <property type="component" value="Unassembled WGS sequence"/>
</dbReference>
<organism evidence="2 3">
    <name type="scientific">Paraburkholderia graminis</name>
    <dbReference type="NCBI Taxonomy" id="60548"/>
    <lineage>
        <taxon>Bacteria</taxon>
        <taxon>Pseudomonadati</taxon>
        <taxon>Pseudomonadota</taxon>
        <taxon>Betaproteobacteria</taxon>
        <taxon>Burkholderiales</taxon>
        <taxon>Burkholderiaceae</taxon>
        <taxon>Paraburkholderia</taxon>
    </lineage>
</organism>
<feature type="repeat" description="TPR" evidence="1">
    <location>
        <begin position="142"/>
        <end position="175"/>
    </location>
</feature>
<feature type="repeat" description="TPR" evidence="1">
    <location>
        <begin position="176"/>
        <end position="209"/>
    </location>
</feature>
<proteinExistence type="predicted"/>
<dbReference type="PROSITE" id="PS50293">
    <property type="entry name" value="TPR_REGION"/>
    <property type="match status" value="1"/>
</dbReference>
<feature type="repeat" description="TPR" evidence="1">
    <location>
        <begin position="108"/>
        <end position="141"/>
    </location>
</feature>
<sequence length="562" mass="62647">MTNRSQSQHLFDAAVSAHRAGRLADAQTGYRKVLEINSAHADAMHLLGVVELQEGRSAEGERFILAALRHRRDAVFLTDLGSVLTIQGKKTQAEVAFREALGLNPDFAEAHNRLGILLAQTQRFSEAQASFRRVAQLRPDSGEAYSNLGQVLSETGRLLEAEAAFRRALQLNPDHAEGHNNLGIVLSKTGRYAEAETAYRNALGLKPCYAEAHNNLGSLLYAMGRFNEAEIGLVRALVLNPSYVHASFNLGMLLLATGRYAEAWPHYESRCRLNMVDRRFRAPDFSYPRWQGESLIGKSIVLVPEQGFGDYIQFVRYVPMLKRRGATRISVVCDPVLMPVLMTVEGVDQLVTDEDPLPPHDFWSFPLSLPRHFGTTVDTIPRSLPYVRALQSRLEYWRTKLPVKGLKVGLAWKGRQTHGNDSNRSLHDISALEPLLSLPEVTFVSLQHEQGDETPHSHAAQRLYALEGEIRDFGDVAAIAAQLDLVICVDTAIAHLVGALDKPCWVLIPAFGCDWRWMKGRTDSPWYPASVRLFRQEKAGDWSKTIQELTAALIAWTSASRG</sequence>
<dbReference type="Gene3D" id="3.40.50.2000">
    <property type="entry name" value="Glycogen Phosphorylase B"/>
    <property type="match status" value="1"/>
</dbReference>
<reference evidence="2 3" key="1">
    <citation type="submission" date="2023-08" db="EMBL/GenBank/DDBJ databases">
        <title>Genome sequencing of plant associated microbes to promote plant fitness in Sorghum bicolor and Oryza sativa.</title>
        <authorList>
            <person name="Coleman-Derr D."/>
        </authorList>
    </citation>
    <scope>NUCLEOTIDE SEQUENCE [LARGE SCALE GENOMIC DNA]</scope>
    <source>
        <strain evidence="2 3">SLBN-33</strain>
    </source>
</reference>
<dbReference type="Gene3D" id="1.25.40.10">
    <property type="entry name" value="Tetratricopeptide repeat domain"/>
    <property type="match status" value="4"/>
</dbReference>
<dbReference type="SUPFAM" id="SSF53756">
    <property type="entry name" value="UDP-Glycosyltransferase/glycogen phosphorylase"/>
    <property type="match status" value="1"/>
</dbReference>
<dbReference type="EMBL" id="JAVIZN010000003">
    <property type="protein sequence ID" value="MDR6208067.1"/>
    <property type="molecule type" value="Genomic_DNA"/>
</dbReference>
<feature type="repeat" description="TPR" evidence="1">
    <location>
        <begin position="210"/>
        <end position="243"/>
    </location>
</feature>
<comment type="caution">
    <text evidence="2">The sequence shown here is derived from an EMBL/GenBank/DDBJ whole genome shotgun (WGS) entry which is preliminary data.</text>
</comment>
<dbReference type="RefSeq" id="WP_310035519.1">
    <property type="nucleotide sequence ID" value="NZ_JAVIZN010000003.1"/>
</dbReference>
<dbReference type="Pfam" id="PF13424">
    <property type="entry name" value="TPR_12"/>
    <property type="match status" value="1"/>
</dbReference>
<feature type="repeat" description="TPR" evidence="1">
    <location>
        <begin position="74"/>
        <end position="107"/>
    </location>
</feature>
<dbReference type="AlphaFoldDB" id="A0ABD5CS84"/>
<dbReference type="InterPro" id="IPR011990">
    <property type="entry name" value="TPR-like_helical_dom_sf"/>
</dbReference>
<dbReference type="SMART" id="SM00028">
    <property type="entry name" value="TPR"/>
    <property type="match status" value="7"/>
</dbReference>
<accession>A0ABD5CS84</accession>